<feature type="compositionally biased region" description="Basic and acidic residues" evidence="11">
    <location>
        <begin position="217"/>
        <end position="232"/>
    </location>
</feature>
<dbReference type="eggNOG" id="KOG2674">
    <property type="taxonomic scope" value="Eukaryota"/>
</dbReference>
<dbReference type="SUPFAM" id="SSF54001">
    <property type="entry name" value="Cysteine proteinases"/>
    <property type="match status" value="1"/>
</dbReference>
<keyword evidence="9" id="KW-0072">Autophagy</keyword>
<feature type="compositionally biased region" description="Low complexity" evidence="11">
    <location>
        <begin position="573"/>
        <end position="591"/>
    </location>
</feature>
<dbReference type="RefSeq" id="XP_004363659.2">
    <property type="nucleotide sequence ID" value="XM_004363602.2"/>
</dbReference>
<keyword evidence="14" id="KW-1185">Reference proteome</keyword>
<evidence type="ECO:0000256" key="3">
    <source>
        <dbReference type="ARBA" id="ARBA00022448"/>
    </source>
</evidence>
<dbReference type="GO" id="GO:0019786">
    <property type="term" value="F:protein-phosphatidylethanolamide deconjugating activity"/>
    <property type="evidence" value="ECO:0007669"/>
    <property type="project" value="InterPro"/>
</dbReference>
<proteinExistence type="inferred from homology"/>
<comment type="similarity">
    <text evidence="2">Belongs to the peptidase C54 family.</text>
</comment>
<feature type="compositionally biased region" description="Low complexity" evidence="11">
    <location>
        <begin position="246"/>
        <end position="271"/>
    </location>
</feature>
<dbReference type="STRING" id="595528.A0A0D2WQC5"/>
<sequence>MSDGSGVGSLNGSSSSSSSGGVGVREEHHHQQQHQSAHVAPPRLTLTTPASATARADSDAAAGGGGATAGGAPTTTTTEMDNVAQAAKPTLSLTHPHQHQHQQHSHDNDMLLLEATKAGRRLGQLRRQRTGSVGDAGSLLSVDSAAGTASSSSSHQDVEDEDEDDQDLYGDDDNYDEDFVLQSSLGDGHHEVQGGHEAQGQAQGQGRAAAAALNLSLEDKHAQASGKEEHAGNTHHHKAKHGQDGAATTVASNSTSSAAAAAANPAAAPAPRDSKHLQLPIEREASCFIHLDGAHSAPDIGAHGPGHPHTKWSDHSLAFYATDEAASVAADANARSHPETRPFAHGDVKGKMLAAFYNIRHNVNNFLSSISDSPIWMLGNCYSGKELECNGHTENKHNKRSRHICKFFADFQTLVCFSYRKDFERIPGSKHTTDCGWGCTLRSAQMLVAEALVLQIFGRRWRIEDRSCPAPLSSSKEDQLRLIIRLFQDQLRLDSPFSIHNIVQHGCQLFDKRAGDWFGPASVVRVFADLINQAYAMHQSPFRAYQAIDHIIYRDLVAELCSGPDAVRDLEFSTPTSTSESVSTDETVTPSASTSQSPPVLPPPFIPLLILMPLRLGLNEINRMYIPCLKALLMCAQCVGIIGGRPRHSLYFVGYQEDNVIFADPHGCKRFVDMQQTSFPTETFHSAVPNKIPFTHMDPSMAIGFLCQNQADFDDLCNFLTSLDKKCSFISVENTCPAYSRSTFVPAPPRLTIEELRVKLASAASTSSSSAPGKAPARRRASRPRSDLTADAGLASKHQPREDGPPKESSYDEDNEDGFGEGDDDRYDSDFVMCAAATSIPPQPQRQLSSSSSVSSTKKKPASGGFRKYFSTLRGSTSEPENEQQLQLQQQQHQQQLQGHEVGAAGASVPPQQPRSADPERKSPFSFLSLRHRHQTPTSEFAASSHSSLSDQPASASTSQPNSPPVIMQHHSSADHHHPLSHHHPVITGSLTADSLKALNRAAALQDATHPGSMSAFHSLVTPSTTE</sequence>
<feature type="compositionally biased region" description="Low complexity" evidence="11">
    <location>
        <begin position="195"/>
        <end position="212"/>
    </location>
</feature>
<dbReference type="OrthoDB" id="2960936at2759"/>
<evidence type="ECO:0000256" key="7">
    <source>
        <dbReference type="ARBA" id="ARBA00022807"/>
    </source>
</evidence>
<evidence type="ECO:0000256" key="1">
    <source>
        <dbReference type="ARBA" id="ARBA00004496"/>
    </source>
</evidence>
<organism evidence="13 14">
    <name type="scientific">Capsaspora owczarzaki (strain ATCC 30864)</name>
    <dbReference type="NCBI Taxonomy" id="595528"/>
    <lineage>
        <taxon>Eukaryota</taxon>
        <taxon>Filasterea</taxon>
        <taxon>Capsaspora</taxon>
    </lineage>
</organism>
<dbReference type="GO" id="GO:0004197">
    <property type="term" value="F:cysteine-type endopeptidase activity"/>
    <property type="evidence" value="ECO:0007669"/>
    <property type="project" value="TreeGrafter"/>
</dbReference>
<dbReference type="InterPro" id="IPR038765">
    <property type="entry name" value="Papain-like_cys_pep_sf"/>
</dbReference>
<protein>
    <recommendedName>
        <fullName evidence="12">Peptidase C54 catalytic domain-containing protein</fullName>
    </recommendedName>
</protein>
<evidence type="ECO:0000256" key="4">
    <source>
        <dbReference type="ARBA" id="ARBA00022490"/>
    </source>
</evidence>
<comment type="subcellular location">
    <subcellularLocation>
        <location evidence="1">Cytoplasm</location>
    </subcellularLocation>
</comment>
<evidence type="ECO:0000256" key="10">
    <source>
        <dbReference type="ARBA" id="ARBA00029362"/>
    </source>
</evidence>
<dbReference type="GO" id="GO:0000045">
    <property type="term" value="P:autophagosome assembly"/>
    <property type="evidence" value="ECO:0007669"/>
    <property type="project" value="TreeGrafter"/>
</dbReference>
<keyword evidence="5" id="KW-0645">Protease</keyword>
<evidence type="ECO:0000256" key="6">
    <source>
        <dbReference type="ARBA" id="ARBA00022801"/>
    </source>
</evidence>
<feature type="region of interest" description="Disordered" evidence="11">
    <location>
        <begin position="762"/>
        <end position="983"/>
    </location>
</feature>
<feature type="compositionally biased region" description="Basic and acidic residues" evidence="11">
    <location>
        <begin position="799"/>
        <end position="810"/>
    </location>
</feature>
<name>A0A0D2WQC5_CAPO3</name>
<keyword evidence="3" id="KW-0813">Transport</keyword>
<dbReference type="InterPro" id="IPR005078">
    <property type="entry name" value="Peptidase_C54"/>
</dbReference>
<evidence type="ECO:0000256" key="9">
    <source>
        <dbReference type="ARBA" id="ARBA00023006"/>
    </source>
</evidence>
<reference evidence="14" key="1">
    <citation type="submission" date="2011-02" db="EMBL/GenBank/DDBJ databases">
        <title>The Genome Sequence of Capsaspora owczarzaki ATCC 30864.</title>
        <authorList>
            <person name="Russ C."/>
            <person name="Cuomo C."/>
            <person name="Burger G."/>
            <person name="Gray M.W."/>
            <person name="Holland P.W.H."/>
            <person name="King N."/>
            <person name="Lang F.B.F."/>
            <person name="Roger A.J."/>
            <person name="Ruiz-Trillo I."/>
            <person name="Young S.K."/>
            <person name="Zeng Q."/>
            <person name="Gargeya S."/>
            <person name="Alvarado L."/>
            <person name="Berlin A."/>
            <person name="Chapman S.B."/>
            <person name="Chen Z."/>
            <person name="Freedman E."/>
            <person name="Gellesch M."/>
            <person name="Goldberg J."/>
            <person name="Griggs A."/>
            <person name="Gujja S."/>
            <person name="Heilman E."/>
            <person name="Heiman D."/>
            <person name="Howarth C."/>
            <person name="Mehta T."/>
            <person name="Neiman D."/>
            <person name="Pearson M."/>
            <person name="Roberts A."/>
            <person name="Saif S."/>
            <person name="Shea T."/>
            <person name="Shenoy N."/>
            <person name="Sisk P."/>
            <person name="Stolte C."/>
            <person name="Sykes S."/>
            <person name="White J."/>
            <person name="Yandava C."/>
            <person name="Haas B."/>
            <person name="Nusbaum C."/>
            <person name="Birren B."/>
        </authorList>
    </citation>
    <scope>NUCLEOTIDE SEQUENCE</scope>
    <source>
        <strain evidence="14">ATCC 30864</strain>
    </source>
</reference>
<feature type="region of interest" description="Disordered" evidence="11">
    <location>
        <begin position="1007"/>
        <end position="1027"/>
    </location>
</feature>
<feature type="compositionally biased region" description="Low complexity" evidence="11">
    <location>
        <begin position="884"/>
        <end position="898"/>
    </location>
</feature>
<dbReference type="GO" id="GO:0005737">
    <property type="term" value="C:cytoplasm"/>
    <property type="evidence" value="ECO:0007669"/>
    <property type="project" value="UniProtKB-SubCell"/>
</dbReference>
<keyword evidence="4" id="KW-0963">Cytoplasm</keyword>
<evidence type="ECO:0000256" key="11">
    <source>
        <dbReference type="SAM" id="MobiDB-lite"/>
    </source>
</evidence>
<feature type="compositionally biased region" description="Low complexity" evidence="11">
    <location>
        <begin position="10"/>
        <end position="19"/>
    </location>
</feature>
<evidence type="ECO:0000256" key="8">
    <source>
        <dbReference type="ARBA" id="ARBA00022927"/>
    </source>
</evidence>
<comment type="catalytic activity">
    <reaction evidence="10">
        <text>[protein]-C-terminal L-amino acid-glycyl-phosphatidylethanolamide + H2O = [protein]-C-terminal L-amino acid-glycine + a 1,2-diacyl-sn-glycero-3-phosphoethanolamine</text>
        <dbReference type="Rhea" id="RHEA:67548"/>
        <dbReference type="Rhea" id="RHEA-COMP:17323"/>
        <dbReference type="Rhea" id="RHEA-COMP:17324"/>
        <dbReference type="ChEBI" id="CHEBI:15377"/>
        <dbReference type="ChEBI" id="CHEBI:64612"/>
        <dbReference type="ChEBI" id="CHEBI:172940"/>
        <dbReference type="ChEBI" id="CHEBI:172941"/>
    </reaction>
    <physiologicalReaction direction="left-to-right" evidence="10">
        <dbReference type="Rhea" id="RHEA:67549"/>
    </physiologicalReaction>
</comment>
<evidence type="ECO:0000259" key="12">
    <source>
        <dbReference type="Pfam" id="PF03416"/>
    </source>
</evidence>
<dbReference type="Pfam" id="PF03416">
    <property type="entry name" value="Peptidase_C54"/>
    <property type="match status" value="1"/>
</dbReference>
<feature type="domain" description="Peptidase C54 catalytic" evidence="12">
    <location>
        <begin position="406"/>
        <end position="718"/>
    </location>
</feature>
<dbReference type="EMBL" id="KE346364">
    <property type="protein sequence ID" value="KJE93088.1"/>
    <property type="molecule type" value="Genomic_DNA"/>
</dbReference>
<feature type="compositionally biased region" description="Acidic residues" evidence="11">
    <location>
        <begin position="811"/>
        <end position="827"/>
    </location>
</feature>
<dbReference type="GO" id="GO:0000423">
    <property type="term" value="P:mitophagy"/>
    <property type="evidence" value="ECO:0007669"/>
    <property type="project" value="TreeGrafter"/>
</dbReference>
<feature type="region of interest" description="Disordered" evidence="11">
    <location>
        <begin position="1"/>
        <end position="274"/>
    </location>
</feature>
<feature type="compositionally biased region" description="Low complexity" evidence="11">
    <location>
        <begin position="141"/>
        <end position="154"/>
    </location>
</feature>
<evidence type="ECO:0000256" key="5">
    <source>
        <dbReference type="ARBA" id="ARBA00022670"/>
    </source>
</evidence>
<dbReference type="InParanoid" id="A0A0D2WQC5"/>
<accession>A0A0D2WQC5</accession>
<evidence type="ECO:0000313" key="13">
    <source>
        <dbReference type="EMBL" id="KJE93088.1"/>
    </source>
</evidence>
<feature type="compositionally biased region" description="Low complexity" evidence="11">
    <location>
        <begin position="762"/>
        <end position="775"/>
    </location>
</feature>
<feature type="region of interest" description="Disordered" evidence="11">
    <location>
        <begin position="572"/>
        <end position="598"/>
    </location>
</feature>
<dbReference type="PANTHER" id="PTHR22624">
    <property type="entry name" value="CYSTEINE PROTEASE ATG4"/>
    <property type="match status" value="1"/>
</dbReference>
<dbReference type="AlphaFoldDB" id="A0A0D2WQC5"/>
<keyword evidence="6" id="KW-0378">Hydrolase</keyword>
<feature type="compositionally biased region" description="Basic residues" evidence="11">
    <location>
        <begin position="118"/>
        <end position="129"/>
    </location>
</feature>
<dbReference type="PhylomeDB" id="A0A0D2WQC5"/>
<gene>
    <name evidence="13" type="ORF">CAOG_003931</name>
</gene>
<dbReference type="GO" id="GO:0015031">
    <property type="term" value="P:protein transport"/>
    <property type="evidence" value="ECO:0007669"/>
    <property type="project" value="UniProtKB-KW"/>
</dbReference>
<feature type="compositionally biased region" description="Low complexity" evidence="11">
    <location>
        <begin position="47"/>
        <end position="61"/>
    </location>
</feature>
<dbReference type="PANTHER" id="PTHR22624:SF49">
    <property type="entry name" value="CYSTEINE PROTEASE"/>
    <property type="match status" value="1"/>
</dbReference>
<keyword evidence="8" id="KW-0653">Protein transport</keyword>
<keyword evidence="7" id="KW-0788">Thiol protease</keyword>
<dbReference type="GO" id="GO:0034727">
    <property type="term" value="P:piecemeal microautophagy of the nucleus"/>
    <property type="evidence" value="ECO:0007669"/>
    <property type="project" value="TreeGrafter"/>
</dbReference>
<dbReference type="Proteomes" id="UP000008743">
    <property type="component" value="Unassembled WGS sequence"/>
</dbReference>
<feature type="compositionally biased region" description="Acidic residues" evidence="11">
    <location>
        <begin position="158"/>
        <end position="179"/>
    </location>
</feature>
<evidence type="ECO:0000313" key="14">
    <source>
        <dbReference type="Proteomes" id="UP000008743"/>
    </source>
</evidence>
<evidence type="ECO:0000256" key="2">
    <source>
        <dbReference type="ARBA" id="ARBA00010958"/>
    </source>
</evidence>
<dbReference type="GO" id="GO:0035973">
    <property type="term" value="P:aggrephagy"/>
    <property type="evidence" value="ECO:0007669"/>
    <property type="project" value="TreeGrafter"/>
</dbReference>
<feature type="compositionally biased region" description="Low complexity" evidence="11">
    <location>
        <begin position="845"/>
        <end position="856"/>
    </location>
</feature>
<feature type="compositionally biased region" description="Low complexity" evidence="11">
    <location>
        <begin position="939"/>
        <end position="959"/>
    </location>
</feature>
<dbReference type="InterPro" id="IPR046792">
    <property type="entry name" value="Peptidase_C54_cat"/>
</dbReference>
<dbReference type="GO" id="GO:0016485">
    <property type="term" value="P:protein processing"/>
    <property type="evidence" value="ECO:0007669"/>
    <property type="project" value="TreeGrafter"/>
</dbReference>